<sequence length="99" mass="10970">CWFGSPCGVSLDISSPSSIKHHLLHFHTADIDMHQGRARTHCQWWLSNGACGKEVYCEALPKHIAVVHLKSSGVVCPRCDRTLSRVDALSCHLALYCRG</sequence>
<name>A0ABQ8KT01_9APHY</name>
<organism evidence="1 2">
    <name type="scientific">Rhodofomes roseus</name>
    <dbReference type="NCBI Taxonomy" id="34475"/>
    <lineage>
        <taxon>Eukaryota</taxon>
        <taxon>Fungi</taxon>
        <taxon>Dikarya</taxon>
        <taxon>Basidiomycota</taxon>
        <taxon>Agaricomycotina</taxon>
        <taxon>Agaricomycetes</taxon>
        <taxon>Polyporales</taxon>
        <taxon>Rhodofomes</taxon>
    </lineage>
</organism>
<accession>A0ABQ8KT01</accession>
<dbReference type="GeneID" id="72000619"/>
<reference evidence="1 2" key="1">
    <citation type="journal article" date="2021" name="Environ. Microbiol.">
        <title>Gene family expansions and transcriptome signatures uncover fungal adaptations to wood decay.</title>
        <authorList>
            <person name="Hage H."/>
            <person name="Miyauchi S."/>
            <person name="Viragh M."/>
            <person name="Drula E."/>
            <person name="Min B."/>
            <person name="Chaduli D."/>
            <person name="Navarro D."/>
            <person name="Favel A."/>
            <person name="Norest M."/>
            <person name="Lesage-Meessen L."/>
            <person name="Balint B."/>
            <person name="Merenyi Z."/>
            <person name="de Eugenio L."/>
            <person name="Morin E."/>
            <person name="Martinez A.T."/>
            <person name="Baldrian P."/>
            <person name="Stursova M."/>
            <person name="Martinez M.J."/>
            <person name="Novotny C."/>
            <person name="Magnuson J.K."/>
            <person name="Spatafora J.W."/>
            <person name="Maurice S."/>
            <person name="Pangilinan J."/>
            <person name="Andreopoulos W."/>
            <person name="LaButti K."/>
            <person name="Hundley H."/>
            <person name="Na H."/>
            <person name="Kuo A."/>
            <person name="Barry K."/>
            <person name="Lipzen A."/>
            <person name="Henrissat B."/>
            <person name="Riley R."/>
            <person name="Ahrendt S."/>
            <person name="Nagy L.G."/>
            <person name="Grigoriev I.V."/>
            <person name="Martin F."/>
            <person name="Rosso M.N."/>
        </authorList>
    </citation>
    <scope>NUCLEOTIDE SEQUENCE [LARGE SCALE GENOMIC DNA]</scope>
    <source>
        <strain evidence="1 2">CIRM-BRFM 1785</strain>
    </source>
</reference>
<comment type="caution">
    <text evidence="1">The sequence shown here is derived from an EMBL/GenBank/DDBJ whole genome shotgun (WGS) entry which is preliminary data.</text>
</comment>
<evidence type="ECO:0000313" key="2">
    <source>
        <dbReference type="Proteomes" id="UP000814176"/>
    </source>
</evidence>
<protein>
    <recommendedName>
        <fullName evidence="3">C2H2-type domain-containing protein</fullName>
    </recommendedName>
</protein>
<dbReference type="Proteomes" id="UP000814176">
    <property type="component" value="Unassembled WGS sequence"/>
</dbReference>
<dbReference type="RefSeq" id="XP_047783239.1">
    <property type="nucleotide sequence ID" value="XM_047919887.1"/>
</dbReference>
<feature type="non-terminal residue" evidence="1">
    <location>
        <position position="1"/>
    </location>
</feature>
<keyword evidence="2" id="KW-1185">Reference proteome</keyword>
<evidence type="ECO:0000313" key="1">
    <source>
        <dbReference type="EMBL" id="KAH9841940.1"/>
    </source>
</evidence>
<proteinExistence type="predicted"/>
<gene>
    <name evidence="1" type="ORF">C8Q71DRAFT_693484</name>
</gene>
<feature type="non-terminal residue" evidence="1">
    <location>
        <position position="99"/>
    </location>
</feature>
<dbReference type="EMBL" id="JADCUA010000003">
    <property type="protein sequence ID" value="KAH9841940.1"/>
    <property type="molecule type" value="Genomic_DNA"/>
</dbReference>
<evidence type="ECO:0008006" key="3">
    <source>
        <dbReference type="Google" id="ProtNLM"/>
    </source>
</evidence>